<protein>
    <submittedName>
        <fullName evidence="2">Uncharacterized protein</fullName>
    </submittedName>
</protein>
<feature type="compositionally biased region" description="Low complexity" evidence="1">
    <location>
        <begin position="81"/>
        <end position="118"/>
    </location>
</feature>
<dbReference type="Proteomes" id="UP000244810">
    <property type="component" value="Unassembled WGS sequence"/>
</dbReference>
<comment type="caution">
    <text evidence="2">The sequence shown here is derived from an EMBL/GenBank/DDBJ whole genome shotgun (WGS) entry which is preliminary data.</text>
</comment>
<feature type="compositionally biased region" description="Low complexity" evidence="1">
    <location>
        <begin position="56"/>
        <end position="73"/>
    </location>
</feature>
<keyword evidence="3" id="KW-1185">Reference proteome</keyword>
<reference evidence="2 3" key="1">
    <citation type="journal article" date="2011" name="Syst. Appl. Microbiol.">
        <title>Defluviimonas denitrificans gen. nov., sp. nov., and Pararhodobacter aggregans gen. nov., sp. nov., non-phototrophic Rhodobacteraceae from the biofilter of a marine aquaculture.</title>
        <authorList>
            <person name="Foesel B.U."/>
            <person name="Drake H.L."/>
            <person name="Schramm A."/>
        </authorList>
    </citation>
    <scope>NUCLEOTIDE SEQUENCE [LARGE SCALE GENOMIC DNA]</scope>
    <source>
        <strain evidence="2 3">D1-19</strain>
    </source>
</reference>
<evidence type="ECO:0000313" key="2">
    <source>
        <dbReference type="EMBL" id="PVE46306.1"/>
    </source>
</evidence>
<dbReference type="EMBL" id="QDDR01000009">
    <property type="protein sequence ID" value="PVE46306.1"/>
    <property type="molecule type" value="Genomic_DNA"/>
</dbReference>
<sequence>MARGRNALQGQGGTARWPACPPAPDRTPDRTSATERHRGAQWPRCRRSRNGRLPYSAGAGATGSPAAGSAGTRLGAGAGAGATSPAALGAAGSSRGSSLAPLNSMRPMSSATTTAPMAMPTPPERLPGRR</sequence>
<accession>A0A2T7UNT0</accession>
<evidence type="ECO:0000313" key="3">
    <source>
        <dbReference type="Proteomes" id="UP000244810"/>
    </source>
</evidence>
<organism evidence="2 3">
    <name type="scientific">Pararhodobacter aggregans</name>
    <dbReference type="NCBI Taxonomy" id="404875"/>
    <lineage>
        <taxon>Bacteria</taxon>
        <taxon>Pseudomonadati</taxon>
        <taxon>Pseudomonadota</taxon>
        <taxon>Alphaproteobacteria</taxon>
        <taxon>Rhodobacterales</taxon>
        <taxon>Paracoccaceae</taxon>
        <taxon>Pararhodobacter</taxon>
    </lineage>
</organism>
<feature type="region of interest" description="Disordered" evidence="1">
    <location>
        <begin position="1"/>
        <end position="130"/>
    </location>
</feature>
<proteinExistence type="predicted"/>
<evidence type="ECO:0000256" key="1">
    <source>
        <dbReference type="SAM" id="MobiDB-lite"/>
    </source>
</evidence>
<name>A0A2T7UNT0_9RHOB</name>
<feature type="compositionally biased region" description="Basic and acidic residues" evidence="1">
    <location>
        <begin position="26"/>
        <end position="38"/>
    </location>
</feature>
<dbReference type="AlphaFoldDB" id="A0A2T7UNT0"/>
<gene>
    <name evidence="2" type="ORF">DDE23_16830</name>
</gene>
<feature type="compositionally biased region" description="Pro residues" evidence="1">
    <location>
        <begin position="119"/>
        <end position="130"/>
    </location>
</feature>